<evidence type="ECO:0000313" key="1">
    <source>
        <dbReference type="EMBL" id="SNS11555.1"/>
    </source>
</evidence>
<dbReference type="Proteomes" id="UP000198480">
    <property type="component" value="Unassembled WGS sequence"/>
</dbReference>
<sequence length="46" mass="5508">MGIIHMTLNFNDFKVTYLVKINHRFSKTKTSDIRNFFVLNYLVITL</sequence>
<gene>
    <name evidence="1" type="ORF">SAMN06295967_103243</name>
</gene>
<dbReference type="EMBL" id="FZOK01000003">
    <property type="protein sequence ID" value="SNS11555.1"/>
    <property type="molecule type" value="Genomic_DNA"/>
</dbReference>
<accession>A0A239BU34</accession>
<organism evidence="1 2">
    <name type="scientific">Belliella buryatensis</name>
    <dbReference type="NCBI Taxonomy" id="1500549"/>
    <lineage>
        <taxon>Bacteria</taxon>
        <taxon>Pseudomonadati</taxon>
        <taxon>Bacteroidota</taxon>
        <taxon>Cytophagia</taxon>
        <taxon>Cytophagales</taxon>
        <taxon>Cyclobacteriaceae</taxon>
        <taxon>Belliella</taxon>
    </lineage>
</organism>
<dbReference type="AlphaFoldDB" id="A0A239BU34"/>
<evidence type="ECO:0000313" key="2">
    <source>
        <dbReference type="Proteomes" id="UP000198480"/>
    </source>
</evidence>
<protein>
    <submittedName>
        <fullName evidence="1">Uncharacterized protein</fullName>
    </submittedName>
</protein>
<reference evidence="2" key="1">
    <citation type="submission" date="2017-06" db="EMBL/GenBank/DDBJ databases">
        <authorList>
            <person name="Varghese N."/>
            <person name="Submissions S."/>
        </authorList>
    </citation>
    <scope>NUCLEOTIDE SEQUENCE [LARGE SCALE GENOMIC DNA]</scope>
    <source>
        <strain evidence="2">5C</strain>
    </source>
</reference>
<keyword evidence="2" id="KW-1185">Reference proteome</keyword>
<name>A0A239BU34_9BACT</name>
<proteinExistence type="predicted"/>